<dbReference type="OrthoDB" id="9815222at2"/>
<dbReference type="Proteomes" id="UP000176037">
    <property type="component" value="Unassembled WGS sequence"/>
</dbReference>
<dbReference type="SMART" id="SM00490">
    <property type="entry name" value="HELICc"/>
    <property type="match status" value="1"/>
</dbReference>
<feature type="domain" description="Helicase ATP-binding" evidence="4">
    <location>
        <begin position="108"/>
        <end position="316"/>
    </location>
</feature>
<evidence type="ECO:0000256" key="1">
    <source>
        <dbReference type="ARBA" id="ARBA00022741"/>
    </source>
</evidence>
<proteinExistence type="predicted"/>
<dbReference type="GO" id="GO:0043138">
    <property type="term" value="F:3'-5' DNA helicase activity"/>
    <property type="evidence" value="ECO:0007669"/>
    <property type="project" value="TreeGrafter"/>
</dbReference>
<comment type="caution">
    <text evidence="6">The sequence shown here is derived from an EMBL/GenBank/DDBJ whole genome shotgun (WGS) entry which is preliminary data.</text>
</comment>
<dbReference type="RefSeq" id="WP_070176832.1">
    <property type="nucleotide sequence ID" value="NZ_BMJR01000003.1"/>
</dbReference>
<dbReference type="STRING" id="1856405.BFC17_20285"/>
<evidence type="ECO:0000313" key="7">
    <source>
        <dbReference type="Proteomes" id="UP000176037"/>
    </source>
</evidence>
<keyword evidence="7" id="KW-1185">Reference proteome</keyword>
<dbReference type="PANTHER" id="PTHR47957:SF3">
    <property type="entry name" value="ATP-DEPENDENT HELICASE HRQ1"/>
    <property type="match status" value="1"/>
</dbReference>
<dbReference type="Pfam" id="PF00271">
    <property type="entry name" value="Helicase_C"/>
    <property type="match status" value="1"/>
</dbReference>
<dbReference type="EMBL" id="MJIC01000014">
    <property type="protein sequence ID" value="OFI33905.1"/>
    <property type="molecule type" value="Genomic_DNA"/>
</dbReference>
<feature type="region of interest" description="Disordered" evidence="3">
    <location>
        <begin position="1543"/>
        <end position="1572"/>
    </location>
</feature>
<keyword evidence="6" id="KW-0378">Hydrolase</keyword>
<keyword evidence="6" id="KW-0347">Helicase</keyword>
<dbReference type="InterPro" id="IPR011545">
    <property type="entry name" value="DEAD/DEAH_box_helicase_dom"/>
</dbReference>
<keyword evidence="2" id="KW-0067">ATP-binding</keyword>
<evidence type="ECO:0000256" key="3">
    <source>
        <dbReference type="SAM" id="MobiDB-lite"/>
    </source>
</evidence>
<dbReference type="GO" id="GO:0005524">
    <property type="term" value="F:ATP binding"/>
    <property type="evidence" value="ECO:0007669"/>
    <property type="project" value="UniProtKB-KW"/>
</dbReference>
<reference evidence="6 7" key="1">
    <citation type="submission" date="2016-09" db="EMBL/GenBank/DDBJ databases">
        <title>Alteromonas lipolytica, a new species isolated from sea water.</title>
        <authorList>
            <person name="Wu Y.-H."/>
            <person name="Cheng H."/>
            <person name="Xu X.-W."/>
        </authorList>
    </citation>
    <scope>NUCLEOTIDE SEQUENCE [LARGE SCALE GENOMIC DNA]</scope>
    <source>
        <strain evidence="6 7">JW12</strain>
    </source>
</reference>
<evidence type="ECO:0000256" key="2">
    <source>
        <dbReference type="ARBA" id="ARBA00022840"/>
    </source>
</evidence>
<dbReference type="Pfam" id="PF09369">
    <property type="entry name" value="MZB"/>
    <property type="match status" value="1"/>
</dbReference>
<name>A0A1E8FD94_9ALTE</name>
<dbReference type="InterPro" id="IPR014001">
    <property type="entry name" value="Helicase_ATP-bd"/>
</dbReference>
<dbReference type="PANTHER" id="PTHR47957">
    <property type="entry name" value="ATP-DEPENDENT HELICASE HRQ1"/>
    <property type="match status" value="1"/>
</dbReference>
<evidence type="ECO:0000259" key="4">
    <source>
        <dbReference type="PROSITE" id="PS51192"/>
    </source>
</evidence>
<dbReference type="SMART" id="SM00487">
    <property type="entry name" value="DEXDc"/>
    <property type="match status" value="1"/>
</dbReference>
<dbReference type="GO" id="GO:0006289">
    <property type="term" value="P:nucleotide-excision repair"/>
    <property type="evidence" value="ECO:0007669"/>
    <property type="project" value="TreeGrafter"/>
</dbReference>
<dbReference type="GO" id="GO:0036297">
    <property type="term" value="P:interstrand cross-link repair"/>
    <property type="evidence" value="ECO:0007669"/>
    <property type="project" value="TreeGrafter"/>
</dbReference>
<evidence type="ECO:0000259" key="5">
    <source>
        <dbReference type="PROSITE" id="PS51194"/>
    </source>
</evidence>
<protein>
    <submittedName>
        <fullName evidence="6">DEAD/DEAH box helicase</fullName>
    </submittedName>
</protein>
<evidence type="ECO:0000313" key="6">
    <source>
        <dbReference type="EMBL" id="OFI33905.1"/>
    </source>
</evidence>
<feature type="domain" description="Helicase C-terminal" evidence="5">
    <location>
        <begin position="1024"/>
        <end position="1179"/>
    </location>
</feature>
<dbReference type="PROSITE" id="PS51194">
    <property type="entry name" value="HELICASE_CTER"/>
    <property type="match status" value="1"/>
</dbReference>
<dbReference type="InterPro" id="IPR001650">
    <property type="entry name" value="Helicase_C-like"/>
</dbReference>
<dbReference type="GO" id="GO:0003676">
    <property type="term" value="F:nucleic acid binding"/>
    <property type="evidence" value="ECO:0007669"/>
    <property type="project" value="InterPro"/>
</dbReference>
<dbReference type="InterPro" id="IPR018973">
    <property type="entry name" value="MZB"/>
</dbReference>
<gene>
    <name evidence="6" type="ORF">BFC17_20285</name>
</gene>
<dbReference type="SUPFAM" id="SSF52540">
    <property type="entry name" value="P-loop containing nucleoside triphosphate hydrolases"/>
    <property type="match status" value="2"/>
</dbReference>
<dbReference type="Gene3D" id="3.40.50.300">
    <property type="entry name" value="P-loop containing nucleotide triphosphate hydrolases"/>
    <property type="match status" value="2"/>
</dbReference>
<dbReference type="InterPro" id="IPR027417">
    <property type="entry name" value="P-loop_NTPase"/>
</dbReference>
<keyword evidence="1" id="KW-0547">Nucleotide-binding</keyword>
<organism evidence="6 7">
    <name type="scientific">Alteromonas lipolytica</name>
    <dbReference type="NCBI Taxonomy" id="1856405"/>
    <lineage>
        <taxon>Bacteria</taxon>
        <taxon>Pseudomonadati</taxon>
        <taxon>Pseudomonadota</taxon>
        <taxon>Gammaproteobacteria</taxon>
        <taxon>Alteromonadales</taxon>
        <taxon>Alteromonadaceae</taxon>
        <taxon>Alteromonas/Salinimonas group</taxon>
        <taxon>Alteromonas</taxon>
    </lineage>
</organism>
<accession>A0A1E8FD94</accession>
<dbReference type="PROSITE" id="PS51192">
    <property type="entry name" value="HELICASE_ATP_BIND_1"/>
    <property type="match status" value="1"/>
</dbReference>
<dbReference type="Pfam" id="PF00270">
    <property type="entry name" value="DEAD"/>
    <property type="match status" value="1"/>
</dbReference>
<sequence>MKKYFSTLKKQANSRAKEATLSVLGINNPNLRNHLSEHIESDEGFVHGPVFEQMFSWERYLEKNMSDLARDGLLSGKVVEALDSKKNGRYAFKKEWSPFKHQYKAWNDLLSPKPQSRIITSGTGSGKTECFMVPVLEDLYRETQQQNGHLTGVRAIFLYPLNALINSQKERLNAWTQHFGGDIRFCLFNGKTPEKLTNKEQQIQKSKPQEVMSRNGLRDDPSPILVTNGTMLEYMLVRQSDAPIIEQSKGKLRWIVLDEAHTYVGSQAAELALQLRRVMQAFDVKPEEIRFVATSATIAGEEAENSLKKYLAELANISIEQVDVIGGKRAVPALNKSDLKTLTIDQIEAIEPEGQPVQSKKEKQDPDISRARYEALEQSKIARTIRHLLTKPDKPPQNIGELKHDLAEFNLTENEIYRWLDICTGTKPDKNTEAFLKLRAHYFQRTLSGLWSCIDPNCSEKEHSHLNENWPYGYVYTNQRVKCNCGSPVLELMFCDDCNAPHLMGVYDNHSAIQQWANREDDEFSLSEGEREDWDQEGNDIELPESANRTSQAVVFSSLENEELGYQELFISEDGKVVFDNPKITLSAREDTNQVCSDCGHSGRGQFAKAFRRAMLGAPFYTTNAVPTVLEYCPDFESDDSDNKNGPNSLPARGRRLITFTDSRQGTAKISVNMQQEAERSHLRGVVVRELRKHLESKLDISPEILERVAEYQAMSVDTIRQFLPFIKKEKPDDAKALELYLNCLESGAASKMTPTPITWQALVDILKADRDVAHAMTFENAYLAPEVFKEDDATKLSEMLLTREIARRPKYRNNLETQGLVKLVYPGIDSLQSIPEKWSERGLSLQDWRDFLKICMDFYVRENTFVEVNLEWSSWIGMHFYPKFLLSPESREEEENRVKKWPQVKADRQRQQRLISLLAKGAKFQVINKQEEDIINLWLKSAWKALIESKTLNEYAGKQYQLNLRTISFSLMTKAYICPISHKLLDTTFKGITPYIPWNKNPEDYVCEEVELPHVWEFDTSSDVSTYISDIRENVANDPRVKTLREQNLWTDINDRAIEGGFYYTTAEHSAQQSSENLEKYEDRFKLGKKNVLNCSTTMEMGVDIGGISAVVMNNVPPHPANYLQRAGRAGRSSESRAIGYTICKNNPHDQFVFNNPKWPFVTAIPSPNVTFTSAKLVQRHVNAYLLGKFLREKIGTTQKEKLFLNLEWFYLTELETKPVYKRFRDWLIGEASQNKEALTVLVRGTALQSASAKLLCEQADSVIDKLASRWLKEYKYIQSELTVADPDGPYAYKLRNDERRLGGEYLLRDLATRGFLPGYGFPTDVVNLSVNSLTDYIRSKEFEKRQKAKSDQEYKAEREDNVSISRGMPSRNLAVAIREFAPGTEIVLDGRVHQSAGISLNWQNMHVEGAKDSQKFDIAWQCDNCGQTGYETELNKQGEITCTNAACGRPIKQKYQKRVIQPTGFVVDFYRQPSNNIAHTHFIPVQRPWVIGKGERVPLPNPEIGYMLTDTAGNVFHHSSGLHSTGYALCLGCGKAESMTPSGEFPRTLEPDTPHRPPMPNKFQRDENDRPDCDGAGKILEGIHLGYNSTTDVFELVLRNPDTQEYITDVTIATTLAVALRKALVRILGISTNEVGYSTRPAIVNAGQEARVIQLFDMVSGGAGFSIAAANHVEQMLTDIFTILDCEDDCERYCHSCLLDNDSRHDIDKLDRQKALEWLQQNIQQYVSLSPEYQDLLGDSSSTKYCPMTLKEKLSEIQRSKPEIISFVFSENVQDWDTSTAPLKAFFHGILKDEIAVQLIVPEVEFGTEITSFLRELKNIGVEVIAKRVTHPVVLQALSKEQCVTLGNNDKHAQVPGEHWLNSSEISVESSTYPQLTGKALSFESPSSQGATEHQVLGGFNGPLIGFGKRLVCFICNADPRLKKLLDSEQLQSIAYTDRYIQSPASMMLLAEVLSTFAGFNKAEITVNTCFDEKKSTSPGFAIHHDWVDEGDYLTIFNAWLNFACDSEVFVDLRDKREIPHRRSLELIFASGAKATITLDQGLGYWKLRLQRGLHNYDFSRSINEQATRLGDAYKNADVSNSAEWETWLTVSIG</sequence>